<evidence type="ECO:0000313" key="8">
    <source>
        <dbReference type="EMBL" id="SOB59996.1"/>
    </source>
</evidence>
<evidence type="ECO:0000313" key="9">
    <source>
        <dbReference type="Proteomes" id="UP000219215"/>
    </source>
</evidence>
<keyword evidence="9" id="KW-1185">Reference proteome</keyword>
<dbReference type="Proteomes" id="UP000219215">
    <property type="component" value="Chromosome DPRO"/>
</dbReference>
<evidence type="ECO:0000256" key="6">
    <source>
        <dbReference type="RuleBase" id="RU365089"/>
    </source>
</evidence>
<name>A0A2C8FB94_9BACT</name>
<dbReference type="NCBIfam" id="NF033543">
    <property type="entry name" value="transpos_IS256"/>
    <property type="match status" value="1"/>
</dbReference>
<dbReference type="InterPro" id="IPR001207">
    <property type="entry name" value="Transposase_mutator"/>
</dbReference>
<dbReference type="GO" id="GO:0006313">
    <property type="term" value="P:DNA transposition"/>
    <property type="evidence" value="ECO:0007669"/>
    <property type="project" value="UniProtKB-UniRule"/>
</dbReference>
<dbReference type="AlphaFoldDB" id="A0A2C8FB94"/>
<keyword evidence="4 6" id="KW-0238">DNA-binding</keyword>
<protein>
    <recommendedName>
        <fullName evidence="6">Mutator family transposase</fullName>
    </recommendedName>
</protein>
<comment type="similarity">
    <text evidence="2 6">Belongs to the transposase mutator family.</text>
</comment>
<dbReference type="EMBL" id="LT907975">
    <property type="protein sequence ID" value="SOB59429.1"/>
    <property type="molecule type" value="Genomic_DNA"/>
</dbReference>
<evidence type="ECO:0000256" key="4">
    <source>
        <dbReference type="ARBA" id="ARBA00023125"/>
    </source>
</evidence>
<keyword evidence="5 6" id="KW-0233">DNA recombination</keyword>
<dbReference type="GO" id="GO:0004803">
    <property type="term" value="F:transposase activity"/>
    <property type="evidence" value="ECO:0007669"/>
    <property type="project" value="UniProtKB-UniRule"/>
</dbReference>
<proteinExistence type="inferred from homology"/>
<dbReference type="KEGG" id="pprf:DPRO_2520"/>
<comment type="function">
    <text evidence="1 6">Required for the transposition of the insertion element.</text>
</comment>
<dbReference type="Pfam" id="PF00872">
    <property type="entry name" value="Transposase_mut"/>
    <property type="match status" value="1"/>
</dbReference>
<accession>A0A2C8FB94</accession>
<evidence type="ECO:0000256" key="5">
    <source>
        <dbReference type="ARBA" id="ARBA00023172"/>
    </source>
</evidence>
<dbReference type="EMBL" id="LT907975">
    <property type="protein sequence ID" value="SOB59996.1"/>
    <property type="molecule type" value="Genomic_DNA"/>
</dbReference>
<keyword evidence="6" id="KW-0814">Transposable element</keyword>
<dbReference type="PANTHER" id="PTHR33217">
    <property type="entry name" value="TRANSPOSASE FOR INSERTION SEQUENCE ELEMENT IS1081"/>
    <property type="match status" value="1"/>
</dbReference>
<gene>
    <name evidence="7" type="ORF">DPRO_2520</name>
    <name evidence="8" type="ORF">DPRO_3086</name>
</gene>
<evidence type="ECO:0000256" key="1">
    <source>
        <dbReference type="ARBA" id="ARBA00002190"/>
    </source>
</evidence>
<reference evidence="9" key="1">
    <citation type="submission" date="2017-09" db="EMBL/GenBank/DDBJ databases">
        <authorList>
            <person name="Regsiter A."/>
            <person name="William W."/>
        </authorList>
    </citation>
    <scope>NUCLEOTIDE SEQUENCE [LARGE SCALE GENOMIC DNA]</scope>
    <source>
        <strain evidence="9">500-1</strain>
    </source>
</reference>
<keyword evidence="3 6" id="KW-0815">Transposition</keyword>
<dbReference type="KEGG" id="pprf:DPRO_3086"/>
<evidence type="ECO:0000256" key="2">
    <source>
        <dbReference type="ARBA" id="ARBA00010961"/>
    </source>
</evidence>
<reference evidence="7" key="2">
    <citation type="submission" date="2017-09" db="EMBL/GenBank/DDBJ databases">
        <authorList>
            <person name="Ehlers B."/>
            <person name="Leendertz F.H."/>
        </authorList>
    </citation>
    <scope>NUCLEOTIDE SEQUENCE [LARGE SCALE GENOMIC DNA]</scope>
    <source>
        <strain evidence="7">500-1</strain>
    </source>
</reference>
<evidence type="ECO:0000256" key="3">
    <source>
        <dbReference type="ARBA" id="ARBA00022578"/>
    </source>
</evidence>
<dbReference type="GO" id="GO:0003677">
    <property type="term" value="F:DNA binding"/>
    <property type="evidence" value="ECO:0007669"/>
    <property type="project" value="UniProtKB-UniRule"/>
</dbReference>
<sequence>MPEKRMTGRDGFDKIFVESHGDWLREMVTAIVHEVMEAEVSAIAGAGYGERKAERNTHRNGYRERQWTTRVGDIDLHIPKLREGSYFPTFLEPRRRSEKALIGVIKEAYVQGVSTRRVERLCQQMGIERMDKNFVSRMVQDIEAEVLAFKSRPLEGEFPYVFVDARYEKVRREGRVTSMAVLVAVGVRMDGHREVLGVEPTMGERYLLWRDFLQDLTSRGLQGVRLIVSDAHEGLKRAITEVFSGTSWQRCRVHFMRSMLAHVSKRYQPMVSALLKTIFAQPTLEEARRELRNVVDALEPKFPDVAKLVEEAEDEVLTYMAFPPEHWRKLYSTNMLERLMRTIKARTRVVSIFPDERSLERLVGAVLIEENEEWMEARRYISEASMAKLNAARPQLPPRGELGLEEAA</sequence>
<dbReference type="PANTHER" id="PTHR33217:SF7">
    <property type="entry name" value="TRANSPOSASE FOR INSERTION SEQUENCE ELEMENT IS1081"/>
    <property type="match status" value="1"/>
</dbReference>
<organism evidence="7 9">
    <name type="scientific">Pseudodesulfovibrio profundus</name>
    <dbReference type="NCBI Taxonomy" id="57320"/>
    <lineage>
        <taxon>Bacteria</taxon>
        <taxon>Pseudomonadati</taxon>
        <taxon>Thermodesulfobacteriota</taxon>
        <taxon>Desulfovibrionia</taxon>
        <taxon>Desulfovibrionales</taxon>
        <taxon>Desulfovibrionaceae</taxon>
    </lineage>
</organism>
<evidence type="ECO:0000313" key="7">
    <source>
        <dbReference type="EMBL" id="SOB59429.1"/>
    </source>
</evidence>